<keyword evidence="2" id="KW-1185">Reference proteome</keyword>
<protein>
    <submittedName>
        <fullName evidence="1">Uncharacterized protein</fullName>
    </submittedName>
</protein>
<dbReference type="AlphaFoldDB" id="A0AA48HF60"/>
<dbReference type="Proteomes" id="UP001333710">
    <property type="component" value="Chromosome"/>
</dbReference>
<accession>A0AA48HF60</accession>
<gene>
    <name evidence="1" type="ORF">MACH26_13490</name>
</gene>
<sequence length="102" mass="11489">MGTEQSFGPPGGYSDQKIGDGIYKVVYMGNNYTSESQVKKLWQRRASELCPHGYKIIQDKTELIPVMAVSLIPEGTGWYKTVDNPDNFKKKKGIISCERTLK</sequence>
<evidence type="ECO:0000313" key="1">
    <source>
        <dbReference type="EMBL" id="BDX05828.1"/>
    </source>
</evidence>
<dbReference type="EMBL" id="AP027272">
    <property type="protein sequence ID" value="BDX05828.1"/>
    <property type="molecule type" value="Genomic_DNA"/>
</dbReference>
<name>A0AA48HF60_9ALTE</name>
<proteinExistence type="predicted"/>
<reference evidence="1" key="1">
    <citation type="submission" date="2023-01" db="EMBL/GenBank/DDBJ databases">
        <title>Complete genome sequence of Planctobacterium marinum strain Dej080120_11.</title>
        <authorList>
            <person name="Ueki S."/>
            <person name="Maruyama F."/>
        </authorList>
    </citation>
    <scope>NUCLEOTIDE SEQUENCE</scope>
    <source>
        <strain evidence="1">Dej080120_11</strain>
    </source>
</reference>
<organism evidence="1 2">
    <name type="scientific">Planctobacterium marinum</name>
    <dbReference type="NCBI Taxonomy" id="1631968"/>
    <lineage>
        <taxon>Bacteria</taxon>
        <taxon>Pseudomonadati</taxon>
        <taxon>Pseudomonadota</taxon>
        <taxon>Gammaproteobacteria</taxon>
        <taxon>Alteromonadales</taxon>
        <taxon>Alteromonadaceae</taxon>
        <taxon>Planctobacterium</taxon>
    </lineage>
</organism>
<dbReference type="KEGG" id="pmaw:MACH26_13490"/>
<evidence type="ECO:0000313" key="2">
    <source>
        <dbReference type="Proteomes" id="UP001333710"/>
    </source>
</evidence>